<sequence length="345" mass="38471">MTNYRPPKLDAHKLFENALTSIRLGIEDFELSQKREGSGDPARALSAVRNLFAGVLLLFKYQITTCVDDPADAAQLIFVPPEVLPQGDGLGGVEWLPSGKFKASTIDVATIAKRFTSFCIEVDWDVIRKLQECRNHLEHLHPANTLGEVADFVAELFPVLRDFIQNEMEMSPVELLGSAWESMLNHHRFVKTLADQCRTGWAQSGLPKRMELWLEESGCEECGSSLLAPEKDSLKAGWKVGTHHERFRYICLACSYSAPVADLMLETLAGAHIYDPRDGGDCTLEVCNECGFEAYLTYRQSCQWCEAELEFTQCAICESGLGQGDQRNGGLCSYHTYVAAKEDDD</sequence>
<dbReference type="PaxDb" id="160488-PP_3708"/>
<dbReference type="STRING" id="160488.PP_3708"/>
<dbReference type="EMBL" id="AE015451">
    <property type="protein sequence ID" value="AAN69305.1"/>
    <property type="molecule type" value="Genomic_DNA"/>
</dbReference>
<dbReference type="OrthoDB" id="5941857at2"/>
<evidence type="ECO:0000313" key="2">
    <source>
        <dbReference type="Proteomes" id="UP000000556"/>
    </source>
</evidence>
<accession>Q88GL3</accession>
<organism evidence="1 2">
    <name type="scientific">Pseudomonas putida (strain ATCC 47054 / DSM 6125 / CFBP 8728 / NCIMB 11950 / KT2440)</name>
    <dbReference type="NCBI Taxonomy" id="160488"/>
    <lineage>
        <taxon>Bacteria</taxon>
        <taxon>Pseudomonadati</taxon>
        <taxon>Pseudomonadota</taxon>
        <taxon>Gammaproteobacteria</taxon>
        <taxon>Pseudomonadales</taxon>
        <taxon>Pseudomonadaceae</taxon>
        <taxon>Pseudomonas</taxon>
    </lineage>
</organism>
<reference evidence="1 2" key="1">
    <citation type="journal article" date="2002" name="Environ. Microbiol.">
        <title>Complete genome sequence and comparative analysis of the metabolically versatile Pseudomonas putida KT2440.</title>
        <authorList>
            <person name="Nelson K.E."/>
            <person name="Weinel C."/>
            <person name="Paulsen I.T."/>
            <person name="Dodson R.J."/>
            <person name="Hilbert H."/>
            <person name="Martins dos Santos V.A."/>
            <person name="Fouts D.E."/>
            <person name="Gill S.R."/>
            <person name="Pop M."/>
            <person name="Holmes M."/>
            <person name="Brinkac L."/>
            <person name="Beanan M."/>
            <person name="DeBoy R.T."/>
            <person name="Daugherty S."/>
            <person name="Kolonay J."/>
            <person name="Madupu R."/>
            <person name="Nelson W."/>
            <person name="White O."/>
            <person name="Peterson J."/>
            <person name="Khouri H."/>
            <person name="Hance I."/>
            <person name="Chris Lee P."/>
            <person name="Holtzapple E."/>
            <person name="Scanlan D."/>
            <person name="Tran K."/>
            <person name="Moazzez A."/>
            <person name="Utterback T."/>
            <person name="Rizzo M."/>
            <person name="Lee K."/>
            <person name="Kosack D."/>
            <person name="Moestl D."/>
            <person name="Wedler H."/>
            <person name="Lauber J."/>
            <person name="Stjepandic D."/>
            <person name="Hoheisel J."/>
            <person name="Straetz M."/>
            <person name="Heim S."/>
            <person name="Kiewitz C."/>
            <person name="Eisen J.A."/>
            <person name="Timmis K.N."/>
            <person name="Dusterhoft A."/>
            <person name="Tummler B."/>
            <person name="Fraser C.M."/>
        </authorList>
    </citation>
    <scope>NUCLEOTIDE SEQUENCE [LARGE SCALE GENOMIC DNA]</scope>
    <source>
        <strain evidence="2">ATCC 47054 / DSM 6125 / CFBP 8728 / NCIMB 11950 / KT2440</strain>
    </source>
</reference>
<gene>
    <name evidence="1" type="ordered locus">PP_3708</name>
</gene>
<evidence type="ECO:0000313" key="1">
    <source>
        <dbReference type="EMBL" id="AAN69305.1"/>
    </source>
</evidence>
<dbReference type="PATRIC" id="fig|160488.4.peg.3952"/>
<dbReference type="BioCyc" id="PPUT160488:G1G01-3959-MONOMER"/>
<dbReference type="KEGG" id="ppu:PP_3708"/>
<dbReference type="RefSeq" id="WP_010954544.1">
    <property type="nucleotide sequence ID" value="NC_002947.4"/>
</dbReference>
<protein>
    <submittedName>
        <fullName evidence="1">Uncharacterized protein</fullName>
    </submittedName>
</protein>
<dbReference type="Proteomes" id="UP000000556">
    <property type="component" value="Chromosome"/>
</dbReference>
<dbReference type="AlphaFoldDB" id="Q88GL3"/>
<proteinExistence type="predicted"/>
<dbReference type="HOGENOM" id="CLU_069126_0_0_6"/>
<dbReference type="eggNOG" id="COG3677">
    <property type="taxonomic scope" value="Bacteria"/>
</dbReference>
<name>Q88GL3_PSEPK</name>
<reference evidence="1 2" key="2">
    <citation type="journal article" date="2016" name="Environ. Microbiol.">
        <title>The revisited genome of Pseudomonas putida KT2440 enlightens its value as a robust metabolic chassis.</title>
        <authorList>
            <person name="Belda E."/>
            <person name="van Heck R.G."/>
            <person name="Lopez-Sanchez M.J."/>
            <person name="Cruveiller S."/>
            <person name="Barbe V."/>
            <person name="Fraser C."/>
            <person name="Klenk H.P."/>
            <person name="Petersen J."/>
            <person name="Morgat A."/>
            <person name="Nikel P.I."/>
            <person name="Vallenet D."/>
            <person name="Rouy Z."/>
            <person name="Sekowska A."/>
            <person name="Martins Dos Santos V.A."/>
            <person name="de Lorenzo V."/>
            <person name="Danchin A."/>
            <person name="Medigue C."/>
        </authorList>
    </citation>
    <scope>NUCLEOTIDE SEQUENCE [LARGE SCALE GENOMIC DNA]</scope>
    <source>
        <strain evidence="2">ATCC 47054 / DSM 6125 / CFBP 8728 / NCIMB 11950 / KT2440</strain>
    </source>
</reference>
<keyword evidence="2" id="KW-1185">Reference proteome</keyword>